<evidence type="ECO:0000256" key="5">
    <source>
        <dbReference type="RuleBase" id="RU368013"/>
    </source>
</evidence>
<comment type="function">
    <text evidence="5">Involved in ubiquitin-mediated protein degradation. Regulatory factor in the ubiquitin/proteasome pathway that controls the turnover of proteasome substrates. Targets proteasomes to the nucleus and facilitates the degradation of nuclear proteins.</text>
</comment>
<organism evidence="7 9">
    <name type="scientific">Pichia sorbitophila (strain ATCC MYA-4447 / BCRC 22081 / CBS 7064 / NBRC 10061 / NRRL Y-12695)</name>
    <name type="common">Hybrid yeast</name>
    <dbReference type="NCBI Taxonomy" id="559304"/>
    <lineage>
        <taxon>Eukaryota</taxon>
        <taxon>Fungi</taxon>
        <taxon>Dikarya</taxon>
        <taxon>Ascomycota</taxon>
        <taxon>Saccharomycotina</taxon>
        <taxon>Pichiomycetes</taxon>
        <taxon>Debaryomycetaceae</taxon>
        <taxon>Millerozyma</taxon>
    </lineage>
</organism>
<dbReference type="GO" id="GO:0071630">
    <property type="term" value="P:nuclear protein quality control by the ubiquitin-proteasome system"/>
    <property type="evidence" value="ECO:0007669"/>
    <property type="project" value="UniProtKB-UniRule"/>
</dbReference>
<dbReference type="GO" id="GO:0070628">
    <property type="term" value="F:proteasome binding"/>
    <property type="evidence" value="ECO:0007669"/>
    <property type="project" value="TreeGrafter"/>
</dbReference>
<comment type="similarity">
    <text evidence="1 5">Belongs to the cut8/STS1 family.</text>
</comment>
<comment type="subunit">
    <text evidence="5">Binds the proteasome.</text>
</comment>
<keyword evidence="4 5" id="KW-0539">Nucleus</keyword>
<dbReference type="PANTHER" id="PTHR28032">
    <property type="entry name" value="FI02826P"/>
    <property type="match status" value="1"/>
</dbReference>
<dbReference type="GO" id="GO:0031965">
    <property type="term" value="C:nuclear membrane"/>
    <property type="evidence" value="ECO:0007669"/>
    <property type="project" value="TreeGrafter"/>
</dbReference>
<protein>
    <recommendedName>
        <fullName evidence="2 5">Tethering factor for nuclear proteasome STS1</fullName>
    </recommendedName>
</protein>
<dbReference type="FunCoup" id="G8YJZ3">
    <property type="interactions" value="18"/>
</dbReference>
<dbReference type="Gene3D" id="1.20.58.1590">
    <property type="entry name" value="Tethering factor for nuclear proteasome Cut8/Sts1"/>
    <property type="match status" value="1"/>
</dbReference>
<dbReference type="Pfam" id="PF08559">
    <property type="entry name" value="Cut8"/>
    <property type="match status" value="1"/>
</dbReference>
<name>G8YJZ3_PICSO</name>
<dbReference type="GO" id="GO:0031144">
    <property type="term" value="P:proteasome localization"/>
    <property type="evidence" value="ECO:0007669"/>
    <property type="project" value="UniProtKB-UniRule"/>
</dbReference>
<accession>G8YJZ3</accession>
<dbReference type="Proteomes" id="UP000005222">
    <property type="component" value="Chromosome H"/>
</dbReference>
<gene>
    <name evidence="7" type="primary">Piso0_002965</name>
    <name evidence="7" type="ORF">GNLVRS01_PISO0G01920g</name>
    <name evidence="8" type="ORF">GNLVRS01_PISO0H01921g</name>
</gene>
<keyword evidence="3 5" id="KW-0653">Protein transport</keyword>
<dbReference type="STRING" id="559304.G8YJZ3"/>
<evidence type="ECO:0000313" key="9">
    <source>
        <dbReference type="Proteomes" id="UP000005222"/>
    </source>
</evidence>
<sequence length="355" mass="40127">MSSAGFTWGLKTGDSSVDTTGGTGGVHHNPINIHNSSGLNPSTMDINRHINGYKIGVGGKKRRFEEDAEGKVHKQNNVPRKMNVVPVSKIKKTKTEKIYAQKLPLKRLIEVLDHKSLQGLLVQLVAEHPEITKTVYQASPRPSLPDYVKIVEQKYSDIINHLPYKCDIESDYSYLRIKPYLNEFLDCLSDFILNFLPPVERNLNTTIRFLDEITNILHKLPNFTNREFQYTKSIAYEQVANTWLIALSHNSQIDDSVSASITDASSSSPSPVSQHNLEKSMALIKLIEELGLKEKLLKHNEITLGKFSTVIDFVDSEMENYDNINYSLNNNYSNTINDLITVDYSNFSIIAKTSH</sequence>
<feature type="region of interest" description="Disordered" evidence="6">
    <location>
        <begin position="12"/>
        <end position="40"/>
    </location>
</feature>
<evidence type="ECO:0000256" key="4">
    <source>
        <dbReference type="ARBA" id="ARBA00023242"/>
    </source>
</evidence>
<dbReference type="GO" id="GO:0015031">
    <property type="term" value="P:protein transport"/>
    <property type="evidence" value="ECO:0007669"/>
    <property type="project" value="UniProtKB-UniRule"/>
</dbReference>
<dbReference type="EMBL" id="FO082052">
    <property type="protein sequence ID" value="CCE80638.1"/>
    <property type="molecule type" value="Genomic_DNA"/>
</dbReference>
<dbReference type="OrthoDB" id="10061064at2759"/>
<evidence type="ECO:0000313" key="8">
    <source>
        <dbReference type="EMBL" id="CCE80638.1"/>
    </source>
</evidence>
<reference evidence="7" key="1">
    <citation type="submission" date="2011-10" db="EMBL/GenBank/DDBJ databases">
        <authorList>
            <person name="Genoscope - CEA"/>
        </authorList>
    </citation>
    <scope>NUCLEOTIDE SEQUENCE</scope>
</reference>
<dbReference type="EMBL" id="FO082053">
    <property type="protein sequence ID" value="CCE79873.1"/>
    <property type="molecule type" value="Genomic_DNA"/>
</dbReference>
<evidence type="ECO:0000256" key="6">
    <source>
        <dbReference type="SAM" id="MobiDB-lite"/>
    </source>
</evidence>
<proteinExistence type="inferred from homology"/>
<dbReference type="eggNOG" id="ENOG502RNK4">
    <property type="taxonomic scope" value="Eukaryota"/>
</dbReference>
<keyword evidence="9" id="KW-1185">Reference proteome</keyword>
<evidence type="ECO:0000256" key="3">
    <source>
        <dbReference type="ARBA" id="ARBA00022927"/>
    </source>
</evidence>
<dbReference type="InParanoid" id="G8YJZ3"/>
<evidence type="ECO:0000256" key="1">
    <source>
        <dbReference type="ARBA" id="ARBA00006199"/>
    </source>
</evidence>
<keyword evidence="5" id="KW-0963">Cytoplasm</keyword>
<dbReference type="HOGENOM" id="CLU_054606_2_0_1"/>
<evidence type="ECO:0000313" key="7">
    <source>
        <dbReference type="EMBL" id="CCE79873.1"/>
    </source>
</evidence>
<evidence type="ECO:0000256" key="2">
    <source>
        <dbReference type="ARBA" id="ARBA00016204"/>
    </source>
</evidence>
<reference evidence="9" key="2">
    <citation type="journal article" date="2012" name="G3 (Bethesda)">
        <title>Pichia sorbitophila, an interspecies yeast hybrid reveals early steps of genome resolution following polyploidization.</title>
        <authorList>
            <person name="Leh Louis V."/>
            <person name="Despons L."/>
            <person name="Friedrich A."/>
            <person name="Martin T."/>
            <person name="Durrens P."/>
            <person name="Casaregola S."/>
            <person name="Neuveglise C."/>
            <person name="Fairhead C."/>
            <person name="Marck C."/>
            <person name="Cruz J.A."/>
            <person name="Straub M.L."/>
            <person name="Kugler V."/>
            <person name="Sacerdot C."/>
            <person name="Uzunov Z."/>
            <person name="Thierry A."/>
            <person name="Weiss S."/>
            <person name="Bleykasten C."/>
            <person name="De Montigny J."/>
            <person name="Jacques N."/>
            <person name="Jung P."/>
            <person name="Lemaire M."/>
            <person name="Mallet S."/>
            <person name="Morel G."/>
            <person name="Richard G.F."/>
            <person name="Sarkar A."/>
            <person name="Savel G."/>
            <person name="Schacherer J."/>
            <person name="Seret M.L."/>
            <person name="Talla E."/>
            <person name="Samson G."/>
            <person name="Jubin C."/>
            <person name="Poulain J."/>
            <person name="Vacherie B."/>
            <person name="Barbe V."/>
            <person name="Pelletier E."/>
            <person name="Sherman D.J."/>
            <person name="Westhof E."/>
            <person name="Weissenbach J."/>
            <person name="Baret P.V."/>
            <person name="Wincker P."/>
            <person name="Gaillardin C."/>
            <person name="Dujon B."/>
            <person name="Souciet J.L."/>
        </authorList>
    </citation>
    <scope>NUCLEOTIDE SEQUENCE [LARGE SCALE GENOMIC DNA]</scope>
    <source>
        <strain evidence="9">ATCC MYA-4447 / BCRC 22081 / CBS 7064 / NBRC 10061 / NRRL Y-12695</strain>
    </source>
</reference>
<dbReference type="InterPro" id="IPR038422">
    <property type="entry name" value="Cut8/Sts1_sf"/>
</dbReference>
<dbReference type="Proteomes" id="UP000005222">
    <property type="component" value="Chromosome G"/>
</dbReference>
<dbReference type="GO" id="GO:0005737">
    <property type="term" value="C:cytoplasm"/>
    <property type="evidence" value="ECO:0007669"/>
    <property type="project" value="UniProtKB-SubCell"/>
</dbReference>
<comment type="subcellular location">
    <subcellularLocation>
        <location evidence="5">Cytoplasm</location>
    </subcellularLocation>
    <subcellularLocation>
        <location evidence="5">Nucleus</location>
    </subcellularLocation>
</comment>
<dbReference type="PANTHER" id="PTHR28032:SF1">
    <property type="entry name" value="FI02826P"/>
    <property type="match status" value="1"/>
</dbReference>
<dbReference type="AlphaFoldDB" id="G8YJZ3"/>
<keyword evidence="5" id="KW-0813">Transport</keyword>
<dbReference type="InterPro" id="IPR013868">
    <property type="entry name" value="Cut8/Sts1_fam"/>
</dbReference>